<dbReference type="InterPro" id="IPR007627">
    <property type="entry name" value="RNA_pol_sigma70_r2"/>
</dbReference>
<dbReference type="PROSITE" id="PS00716">
    <property type="entry name" value="SIGMA70_2"/>
    <property type="match status" value="1"/>
</dbReference>
<feature type="domain" description="RNA polymerase sigma-70" evidence="9">
    <location>
        <begin position="632"/>
        <end position="658"/>
    </location>
</feature>
<name>A0A1G9HZL6_9ACTN</name>
<dbReference type="SUPFAM" id="SSF88946">
    <property type="entry name" value="Sigma2 domain of RNA polymerase sigma factors"/>
    <property type="match status" value="1"/>
</dbReference>
<dbReference type="Gene3D" id="1.10.601.10">
    <property type="entry name" value="RNA Polymerase Primary Sigma Factor"/>
    <property type="match status" value="1"/>
</dbReference>
<dbReference type="InterPro" id="IPR050239">
    <property type="entry name" value="Sigma-70_RNA_pol_init_factors"/>
</dbReference>
<organism evidence="10 11">
    <name type="scientific">Tessaracoccus oleiagri</name>
    <dbReference type="NCBI Taxonomy" id="686624"/>
    <lineage>
        <taxon>Bacteria</taxon>
        <taxon>Bacillati</taxon>
        <taxon>Actinomycetota</taxon>
        <taxon>Actinomycetes</taxon>
        <taxon>Propionibacteriales</taxon>
        <taxon>Propionibacteriaceae</taxon>
        <taxon>Tessaracoccus</taxon>
    </lineage>
</organism>
<evidence type="ECO:0000313" key="11">
    <source>
        <dbReference type="Proteomes" id="UP000199475"/>
    </source>
</evidence>
<dbReference type="InterPro" id="IPR000943">
    <property type="entry name" value="RNA_pol_sigma70"/>
</dbReference>
<dbReference type="PANTHER" id="PTHR30603:SF60">
    <property type="entry name" value="RNA POLYMERASE SIGMA FACTOR RPOD"/>
    <property type="match status" value="1"/>
</dbReference>
<dbReference type="PANTHER" id="PTHR30603">
    <property type="entry name" value="RNA POLYMERASE SIGMA FACTOR RPO"/>
    <property type="match status" value="1"/>
</dbReference>
<dbReference type="Pfam" id="PF04542">
    <property type="entry name" value="Sigma70_r2"/>
    <property type="match status" value="1"/>
</dbReference>
<dbReference type="EMBL" id="FNGP01000001">
    <property type="protein sequence ID" value="SDL18408.1"/>
    <property type="molecule type" value="Genomic_DNA"/>
</dbReference>
<dbReference type="InterPro" id="IPR007630">
    <property type="entry name" value="RNA_pol_sigma70_r4"/>
</dbReference>
<feature type="region of interest" description="Disordered" evidence="7">
    <location>
        <begin position="17"/>
        <end position="45"/>
    </location>
</feature>
<feature type="domain" description="RNA polymerase sigma-70" evidence="8">
    <location>
        <begin position="463"/>
        <end position="476"/>
    </location>
</feature>
<dbReference type="Pfam" id="PF04539">
    <property type="entry name" value="Sigma70_r3"/>
    <property type="match status" value="1"/>
</dbReference>
<dbReference type="Pfam" id="PF00140">
    <property type="entry name" value="Sigma70_r1_2"/>
    <property type="match status" value="1"/>
</dbReference>
<gene>
    <name evidence="10" type="ORF">SAMN04488242_0632</name>
</gene>
<keyword evidence="4 6" id="KW-0238">DNA-binding</keyword>
<dbReference type="GO" id="GO:0016987">
    <property type="term" value="F:sigma factor activity"/>
    <property type="evidence" value="ECO:0007669"/>
    <property type="project" value="UniProtKB-KW"/>
</dbReference>
<evidence type="ECO:0000256" key="2">
    <source>
        <dbReference type="ARBA" id="ARBA00023015"/>
    </source>
</evidence>
<dbReference type="InterPro" id="IPR013324">
    <property type="entry name" value="RNA_pol_sigma_r3/r4-like"/>
</dbReference>
<reference evidence="10 11" key="1">
    <citation type="submission" date="2016-10" db="EMBL/GenBank/DDBJ databases">
        <authorList>
            <person name="de Groot N.N."/>
        </authorList>
    </citation>
    <scope>NUCLEOTIDE SEQUENCE [LARGE SCALE GENOMIC DNA]</scope>
    <source>
        <strain evidence="10 11">CGMCC 1.9159</strain>
    </source>
</reference>
<accession>A0A1G9HZL6</accession>
<dbReference type="FunFam" id="1.10.601.10:FF:000001">
    <property type="entry name" value="RNA polymerase sigma factor SigA"/>
    <property type="match status" value="1"/>
</dbReference>
<dbReference type="GO" id="GO:0003677">
    <property type="term" value="F:DNA binding"/>
    <property type="evidence" value="ECO:0007669"/>
    <property type="project" value="UniProtKB-KW"/>
</dbReference>
<keyword evidence="11" id="KW-1185">Reference proteome</keyword>
<sequence length="672" mass="73401">MAETAAGLWQPIQGLAQPVHRDSSPRRSFARLDGSTSVHSPHAAAPPAEGLRAMILDIVEGLYVYEVGESSAVSRLGIEEFMSAVSGAEARLLKAAFGSALGGAINRQDPRVIGPLAPLMRCLKLPSPWRAVHVAGRGAASATELVQRTFPRGATFGDAGVTDAELWLGNATCRELVGAYVNPEQVPTQSAVRPCVVFTTAPSVNAAVNWDVAHQWSLLTIDPTFTQDFETAWHVLEALVDPRTISSVRDIDPSLHDEVLAVARQAEEDADLDMKHALRSALRPSNESPDCAATPGKPAEDTRHFRHGRNGAGGAESCRRTQEPQESDTAGRAADSGAQLVTLIQVATTSLGTSDHDPSDGSPEGPLFGEVQESLAIYLTQIRKIPLLRADQEVELEKQIEAGLYAQHVLEQRRHAMAQETVDLYQEMIDIGMSAKANMIVSNLRLVVQIARRYVGRGLPLLDLIQEGNLGLIRAVEKFDFTKGYKFSTYATWWIKQSITRAMADHSRTIRIPVHVVEEMNTLKAACRTLSTGLSTYPTTEQLAVATGMSAQRIRELLSYDLVPLWLEASVGGPGDPRLADVLEDVDEMGPCEYLCVSLRKEAVTYALSFLTAREADVISMRFGLYDGKERTLDEIGRLYGLTRERIRQVQKAALGKLSLSYSKRILEDHLP</sequence>
<comment type="function">
    <text evidence="6">Sigma factors are initiation factors that promote the attachment of RNA polymerase to specific initiation sites and are then released.</text>
</comment>
<evidence type="ECO:0000256" key="5">
    <source>
        <dbReference type="ARBA" id="ARBA00023163"/>
    </source>
</evidence>
<evidence type="ECO:0000256" key="3">
    <source>
        <dbReference type="ARBA" id="ARBA00023082"/>
    </source>
</evidence>
<dbReference type="InterPro" id="IPR013325">
    <property type="entry name" value="RNA_pol_sigma_r2"/>
</dbReference>
<dbReference type="SUPFAM" id="SSF88659">
    <property type="entry name" value="Sigma3 and sigma4 domains of RNA polymerase sigma factors"/>
    <property type="match status" value="2"/>
</dbReference>
<dbReference type="InterPro" id="IPR014284">
    <property type="entry name" value="RNA_pol_sigma-70_dom"/>
</dbReference>
<dbReference type="GO" id="GO:0006352">
    <property type="term" value="P:DNA-templated transcription initiation"/>
    <property type="evidence" value="ECO:0007669"/>
    <property type="project" value="InterPro"/>
</dbReference>
<evidence type="ECO:0000256" key="4">
    <source>
        <dbReference type="ARBA" id="ARBA00023125"/>
    </source>
</evidence>
<protein>
    <recommendedName>
        <fullName evidence="6">RNA polymerase sigma factor</fullName>
    </recommendedName>
</protein>
<keyword evidence="2 6" id="KW-0805">Transcription regulation</keyword>
<keyword evidence="3 6" id="KW-0731">Sigma factor</keyword>
<dbReference type="CDD" id="cd06171">
    <property type="entry name" value="Sigma70_r4"/>
    <property type="match status" value="1"/>
</dbReference>
<dbReference type="InterPro" id="IPR007624">
    <property type="entry name" value="RNA_pol_sigma70_r3"/>
</dbReference>
<evidence type="ECO:0000256" key="7">
    <source>
        <dbReference type="SAM" id="MobiDB-lite"/>
    </source>
</evidence>
<keyword evidence="5 6" id="KW-0804">Transcription</keyword>
<evidence type="ECO:0000313" key="10">
    <source>
        <dbReference type="EMBL" id="SDL18408.1"/>
    </source>
</evidence>
<dbReference type="Gene3D" id="1.10.10.10">
    <property type="entry name" value="Winged helix-like DNA-binding domain superfamily/Winged helix DNA-binding domain"/>
    <property type="match status" value="2"/>
</dbReference>
<dbReference type="PROSITE" id="PS00715">
    <property type="entry name" value="SIGMA70_1"/>
    <property type="match status" value="1"/>
</dbReference>
<dbReference type="AlphaFoldDB" id="A0A1G9HZL6"/>
<evidence type="ECO:0000259" key="9">
    <source>
        <dbReference type="PROSITE" id="PS00716"/>
    </source>
</evidence>
<dbReference type="InterPro" id="IPR009042">
    <property type="entry name" value="RNA_pol_sigma70_r1_2"/>
</dbReference>
<dbReference type="Pfam" id="PF04545">
    <property type="entry name" value="Sigma70_r4"/>
    <property type="match status" value="1"/>
</dbReference>
<proteinExistence type="inferred from homology"/>
<evidence type="ECO:0000259" key="8">
    <source>
        <dbReference type="PROSITE" id="PS00715"/>
    </source>
</evidence>
<comment type="similarity">
    <text evidence="1 6">Belongs to the sigma-70 factor family.</text>
</comment>
<dbReference type="Proteomes" id="UP000199475">
    <property type="component" value="Unassembled WGS sequence"/>
</dbReference>
<evidence type="ECO:0000256" key="1">
    <source>
        <dbReference type="ARBA" id="ARBA00007788"/>
    </source>
</evidence>
<dbReference type="InterPro" id="IPR036388">
    <property type="entry name" value="WH-like_DNA-bd_sf"/>
</dbReference>
<dbReference type="PRINTS" id="PR00046">
    <property type="entry name" value="SIGMA70FCT"/>
</dbReference>
<dbReference type="NCBIfam" id="TIGR02937">
    <property type="entry name" value="sigma70-ECF"/>
    <property type="match status" value="1"/>
</dbReference>
<evidence type="ECO:0000256" key="6">
    <source>
        <dbReference type="RuleBase" id="RU362124"/>
    </source>
</evidence>
<dbReference type="OrthoDB" id="9809557at2"/>
<feature type="region of interest" description="Disordered" evidence="7">
    <location>
        <begin position="280"/>
        <end position="334"/>
    </location>
</feature>
<dbReference type="STRING" id="686624.SAMN04488242_0632"/>